<organism evidence="2 3">
    <name type="scientific">Nocardia acididurans</name>
    <dbReference type="NCBI Taxonomy" id="2802282"/>
    <lineage>
        <taxon>Bacteria</taxon>
        <taxon>Bacillati</taxon>
        <taxon>Actinomycetota</taxon>
        <taxon>Actinomycetes</taxon>
        <taxon>Mycobacteriales</taxon>
        <taxon>Nocardiaceae</taxon>
        <taxon>Nocardia</taxon>
    </lineage>
</organism>
<dbReference type="PROSITE" id="PS50943">
    <property type="entry name" value="HTH_CROC1"/>
    <property type="match status" value="1"/>
</dbReference>
<dbReference type="SMART" id="SM00530">
    <property type="entry name" value="HTH_XRE"/>
    <property type="match status" value="1"/>
</dbReference>
<dbReference type="EMBL" id="JAERRJ010000001">
    <property type="protein sequence ID" value="MBL1073424.1"/>
    <property type="molecule type" value="Genomic_DNA"/>
</dbReference>
<evidence type="ECO:0000313" key="2">
    <source>
        <dbReference type="EMBL" id="MBL1073424.1"/>
    </source>
</evidence>
<feature type="domain" description="HTH cro/C1-type" evidence="1">
    <location>
        <begin position="10"/>
        <end position="64"/>
    </location>
</feature>
<dbReference type="Proteomes" id="UP000602198">
    <property type="component" value="Unassembled WGS sequence"/>
</dbReference>
<dbReference type="CDD" id="cd00093">
    <property type="entry name" value="HTH_XRE"/>
    <property type="match status" value="1"/>
</dbReference>
<protein>
    <submittedName>
        <fullName evidence="2">Helix-turn-helix domain-containing protein</fullName>
    </submittedName>
</protein>
<dbReference type="InterPro" id="IPR010982">
    <property type="entry name" value="Lambda_DNA-bd_dom_sf"/>
</dbReference>
<name>A0ABS1LYT5_9NOCA</name>
<dbReference type="InterPro" id="IPR041413">
    <property type="entry name" value="MLTR_LBD"/>
</dbReference>
<dbReference type="Pfam" id="PF17765">
    <property type="entry name" value="MLTR_LBD"/>
    <property type="match status" value="1"/>
</dbReference>
<gene>
    <name evidence="2" type="ORF">JK358_03350</name>
</gene>
<evidence type="ECO:0000313" key="3">
    <source>
        <dbReference type="Proteomes" id="UP000602198"/>
    </source>
</evidence>
<dbReference type="Pfam" id="PF13560">
    <property type="entry name" value="HTH_31"/>
    <property type="match status" value="1"/>
</dbReference>
<proteinExistence type="predicted"/>
<dbReference type="RefSeq" id="WP_201943352.1">
    <property type="nucleotide sequence ID" value="NZ_JAERRJ010000001.1"/>
</dbReference>
<reference evidence="2 3" key="1">
    <citation type="submission" date="2021-01" db="EMBL/GenBank/DDBJ databases">
        <title>WGS of actinomycetes isolated from Thailand.</title>
        <authorList>
            <person name="Thawai C."/>
        </authorList>
    </citation>
    <scope>NUCLEOTIDE SEQUENCE [LARGE SCALE GENOMIC DNA]</scope>
    <source>
        <strain evidence="2 3">LPG 2</strain>
    </source>
</reference>
<dbReference type="Gene3D" id="1.10.260.40">
    <property type="entry name" value="lambda repressor-like DNA-binding domains"/>
    <property type="match status" value="1"/>
</dbReference>
<dbReference type="InterPro" id="IPR001387">
    <property type="entry name" value="Cro/C1-type_HTH"/>
</dbReference>
<sequence>MAKGQLAVFVRARRDALKMTQVQLANATGWSKSAIEKVEAGSLIPSLEFVGALFDALGISYLYRERIIAALYPGALDRIIGPSPAMPDVDALADLEDLPYPAAYLTLPECDILGTNTAWNDAFPGLEAKSNLLTFLFTDPSAPDLLVEWELVAHMYAYMLRILGPISLPESAITEIVDRCKAHPDFERMYAADYPATNAVLSAIRVADPVTGQIRDLRIKVDKPHVPYSPWVTYRLVPPRDGIG</sequence>
<keyword evidence="3" id="KW-1185">Reference proteome</keyword>
<accession>A0ABS1LYT5</accession>
<dbReference type="SUPFAM" id="SSF47413">
    <property type="entry name" value="lambda repressor-like DNA-binding domains"/>
    <property type="match status" value="1"/>
</dbReference>
<comment type="caution">
    <text evidence="2">The sequence shown here is derived from an EMBL/GenBank/DDBJ whole genome shotgun (WGS) entry which is preliminary data.</text>
</comment>
<evidence type="ECO:0000259" key="1">
    <source>
        <dbReference type="PROSITE" id="PS50943"/>
    </source>
</evidence>
<dbReference type="Gene3D" id="3.30.450.180">
    <property type="match status" value="1"/>
</dbReference>